<keyword evidence="2" id="KW-0436">Ligase</keyword>
<proteinExistence type="inferred from homology"/>
<keyword evidence="2" id="KW-0547">Nucleotide-binding</keyword>
<dbReference type="Pfam" id="PF08353">
    <property type="entry name" value="MurT_C"/>
    <property type="match status" value="1"/>
</dbReference>
<evidence type="ECO:0000256" key="2">
    <source>
        <dbReference type="HAMAP-Rule" id="MF_02214"/>
    </source>
</evidence>
<keyword evidence="2" id="KW-0133">Cell shape</keyword>
<dbReference type="InterPro" id="IPR013564">
    <property type="entry name" value="MurT_C"/>
</dbReference>
<protein>
    <recommendedName>
        <fullName evidence="2">Lipid II isoglutaminyl synthase (glutamine-hydrolyzing) subunit MurT</fullName>
        <ecNumber evidence="2">6.3.5.13</ecNumber>
    </recommendedName>
</protein>
<keyword evidence="2" id="KW-0479">Metal-binding</keyword>
<comment type="catalytic activity">
    <reaction evidence="2">
        <text>beta-D-GlcNAc-(1-&gt;4)-Mur2Ac(oyl-L-Ala-gamma-D-Glu-L-Lys-D-Ala-D-Ala)-di-trans,octa-cis-undecaprenyl diphosphate + L-glutamine + ATP + H2O = beta-D-GlcNAc-(1-&gt;4)-Mur2Ac(oyl-L-Ala-D-isoglutaminyl-L-Lys-D-Ala-D-Ala)-di-trans,octa-cis-undecaprenyl diphosphate + L-glutamate + ADP + phosphate + H(+)</text>
        <dbReference type="Rhea" id="RHEA:57928"/>
        <dbReference type="ChEBI" id="CHEBI:15377"/>
        <dbReference type="ChEBI" id="CHEBI:15378"/>
        <dbReference type="ChEBI" id="CHEBI:29985"/>
        <dbReference type="ChEBI" id="CHEBI:30616"/>
        <dbReference type="ChEBI" id="CHEBI:43474"/>
        <dbReference type="ChEBI" id="CHEBI:58359"/>
        <dbReference type="ChEBI" id="CHEBI:60033"/>
        <dbReference type="ChEBI" id="CHEBI:62233"/>
        <dbReference type="ChEBI" id="CHEBI:456216"/>
        <dbReference type="EC" id="6.3.5.13"/>
    </reaction>
</comment>
<comment type="similarity">
    <text evidence="2">Belongs to the MurCDEF family. MurT subfamily.</text>
</comment>
<accession>A0ABS2EBE8</accession>
<dbReference type="PANTHER" id="PTHR23135:SF7">
    <property type="entry name" value="LIPID II ISOGLUTAMINYL SYNTHASE (GLUTAMINE-HYDROLYZING) SUBUNIT MURT"/>
    <property type="match status" value="1"/>
</dbReference>
<comment type="function">
    <text evidence="2">The lipid II isoglutaminyl synthase complex catalyzes the formation of alpha-D-isoglutamine in the cell wall lipid II stem peptide. The MurT subunit catalyzes the ATP-dependent amidation of D-glutamate residue of lipid II, converting it to an isoglutamine residue.</text>
</comment>
<evidence type="ECO:0000259" key="3">
    <source>
        <dbReference type="Pfam" id="PF08245"/>
    </source>
</evidence>
<comment type="pathway">
    <text evidence="1 2">Cell wall biogenesis; peptidoglycan biosynthesis.</text>
</comment>
<dbReference type="InterPro" id="IPR013221">
    <property type="entry name" value="Mur_ligase_cen"/>
</dbReference>
<reference evidence="5 6" key="1">
    <citation type="journal article" date="2021" name="Sci. Rep.">
        <title>The distribution of antibiotic resistance genes in chicken gut microbiota commensals.</title>
        <authorList>
            <person name="Juricova H."/>
            <person name="Matiasovicova J."/>
            <person name="Kubasova T."/>
            <person name="Cejkova D."/>
            <person name="Rychlik I."/>
        </authorList>
    </citation>
    <scope>NUCLEOTIDE SEQUENCE [LARGE SCALE GENOMIC DNA]</scope>
    <source>
        <strain evidence="5 6">An773</strain>
    </source>
</reference>
<keyword evidence="2" id="KW-0862">Zinc</keyword>
<evidence type="ECO:0000259" key="4">
    <source>
        <dbReference type="Pfam" id="PF08353"/>
    </source>
</evidence>
<feature type="domain" description="Lipid II isoglutaminyl synthase (glutamine-hydrolyzing) subunit MurT C-terminal" evidence="4">
    <location>
        <begin position="325"/>
        <end position="432"/>
    </location>
</feature>
<comment type="caution">
    <text evidence="5">The sequence shown here is derived from an EMBL/GenBank/DDBJ whole genome shotgun (WGS) entry which is preliminary data.</text>
</comment>
<dbReference type="Proteomes" id="UP000716906">
    <property type="component" value="Unassembled WGS sequence"/>
</dbReference>
<feature type="binding site" evidence="2">
    <location>
        <position position="235"/>
    </location>
    <ligand>
        <name>Zn(2+)</name>
        <dbReference type="ChEBI" id="CHEBI:29105"/>
    </ligand>
</feature>
<evidence type="ECO:0000256" key="1">
    <source>
        <dbReference type="ARBA" id="ARBA00004752"/>
    </source>
</evidence>
<comment type="subunit">
    <text evidence="2">Forms a heterodimer with GatD.</text>
</comment>
<name>A0ABS2EBE8_9FIRM</name>
<dbReference type="PANTHER" id="PTHR23135">
    <property type="entry name" value="MUR LIGASE FAMILY MEMBER"/>
    <property type="match status" value="1"/>
</dbReference>
<dbReference type="RefSeq" id="WP_033126557.1">
    <property type="nucleotide sequence ID" value="NZ_JACLYY010000014.1"/>
</dbReference>
<feature type="binding site" evidence="2">
    <location>
        <position position="216"/>
    </location>
    <ligand>
        <name>Zn(2+)</name>
        <dbReference type="ChEBI" id="CHEBI:29105"/>
    </ligand>
</feature>
<feature type="domain" description="Mur ligase central" evidence="3">
    <location>
        <begin position="57"/>
        <end position="286"/>
    </location>
</feature>
<sequence>MKLRRMAAVWAAKAAQAASVHIFHRQGVTWAGKIALRVCPDILRELASQVRGDIFIVCGTNGKTTTNNMLCAALEAEGKKVVCNHTGSNMLNGVAAAFVLAAGWSGRLDADCACIEIDEASTRRVFPYFKPDYMVLTNLFRDQLDRYGEIDITMNILKEVMQSAPEMKVIVNGDDALSAFLAMDAGNPYITYGINEKVTDDSGTHEIREGRFCKKCGAPLHYEFYHYSQLGVYQCTQCDFRRPDIQYNASDIEVGDHLAFTVEGRRITANYRGFYNVYNILAAYTAARASGLELPHFNDMLAAFNPENGRMERFRVKGTDITLNLAKNPAGFNQNISAVMQDETLKDVIIVINDNAQDGIDVSWLWDVDFDRFKEANVNSITVSGIRCQDMRLRLKYVDIPSMLEADVEKAICERVEKGCGNLYVLVNYTALFSTRNVLKRLEEQK</sequence>
<keyword evidence="2" id="KW-0961">Cell wall biogenesis/degradation</keyword>
<dbReference type="Pfam" id="PF08245">
    <property type="entry name" value="Mur_ligase_M"/>
    <property type="match status" value="1"/>
</dbReference>
<organism evidence="5 6">
    <name type="scientific">Faecalicatena fissicatena</name>
    <dbReference type="NCBI Taxonomy" id="290055"/>
    <lineage>
        <taxon>Bacteria</taxon>
        <taxon>Bacillati</taxon>
        <taxon>Bacillota</taxon>
        <taxon>Clostridia</taxon>
        <taxon>Lachnospirales</taxon>
        <taxon>Lachnospiraceae</taxon>
        <taxon>Faecalicatena</taxon>
    </lineage>
</organism>
<dbReference type="SUPFAM" id="SSF53623">
    <property type="entry name" value="MurD-like peptide ligases, catalytic domain"/>
    <property type="match status" value="1"/>
</dbReference>
<dbReference type="InterPro" id="IPR043703">
    <property type="entry name" value="Lipid_II_synth_MurT"/>
</dbReference>
<dbReference type="Gene3D" id="3.40.1190.10">
    <property type="entry name" value="Mur-like, catalytic domain"/>
    <property type="match status" value="1"/>
</dbReference>
<keyword evidence="6" id="KW-1185">Reference proteome</keyword>
<feature type="binding site" evidence="2">
    <location>
        <position position="213"/>
    </location>
    <ligand>
        <name>Zn(2+)</name>
        <dbReference type="ChEBI" id="CHEBI:29105"/>
    </ligand>
</feature>
<comment type="catalytic activity">
    <reaction evidence="2">
        <text>beta-D-GlcNAc-(1-&gt;4)-Mur2Ac(oyl-L-Ala-gamma-D-Glu-L-Lys-D-Ala-D-Ala)-di-trans,octa-cis-undecaprenyl diphosphate + ATP = beta-D-GlcNAc-(1-&gt;4)-Mur2Ac(oyl-L-Ala-gamma-D-O-P-Glu-L-Lys-D-Ala-D-Ala)-di-trans,octa-cis-undecaprenyl diphosphate + ADP</text>
        <dbReference type="Rhea" id="RHEA:59488"/>
        <dbReference type="ChEBI" id="CHEBI:30616"/>
        <dbReference type="ChEBI" id="CHEBI:60033"/>
        <dbReference type="ChEBI" id="CHEBI:143132"/>
        <dbReference type="ChEBI" id="CHEBI:456216"/>
    </reaction>
</comment>
<gene>
    <name evidence="2" type="primary">murT</name>
    <name evidence="5" type="ORF">H7U36_12760</name>
</gene>
<evidence type="ECO:0000313" key="5">
    <source>
        <dbReference type="EMBL" id="MBM6738958.1"/>
    </source>
</evidence>
<feature type="binding site" evidence="2">
    <location>
        <position position="238"/>
    </location>
    <ligand>
        <name>Zn(2+)</name>
        <dbReference type="ChEBI" id="CHEBI:29105"/>
    </ligand>
</feature>
<comment type="catalytic activity">
    <reaction evidence="2">
        <text>beta-D-GlcNAc-(1-&gt;4)-Mur2Ac(oyl-L-Ala-gamma-D-O-P-Glu-L-Lys-D-Ala-D-Ala)-di-trans,octa-cis-undecaprenyl diphosphate + NH4(+) = beta-D-GlcNAc-(1-&gt;4)-Mur2Ac(oyl-L-Ala-D-isoglutaminyl-L-Lys-D-Ala-D-Ala)-di-trans,octa-cis-undecaprenyl diphosphate + phosphate + H(+)</text>
        <dbReference type="Rhea" id="RHEA:57932"/>
        <dbReference type="ChEBI" id="CHEBI:15378"/>
        <dbReference type="ChEBI" id="CHEBI:28938"/>
        <dbReference type="ChEBI" id="CHEBI:43474"/>
        <dbReference type="ChEBI" id="CHEBI:62233"/>
        <dbReference type="ChEBI" id="CHEBI:143132"/>
    </reaction>
</comment>
<keyword evidence="2" id="KW-0067">ATP-binding</keyword>
<dbReference type="HAMAP" id="MF_02214">
    <property type="entry name" value="Lipid_II_synth_MurT"/>
    <property type="match status" value="1"/>
</dbReference>
<feature type="active site" evidence="2">
    <location>
        <position position="361"/>
    </location>
</feature>
<dbReference type="EMBL" id="JACLYY010000014">
    <property type="protein sequence ID" value="MBM6738958.1"/>
    <property type="molecule type" value="Genomic_DNA"/>
</dbReference>
<keyword evidence="2" id="KW-0573">Peptidoglycan synthesis</keyword>
<evidence type="ECO:0000313" key="6">
    <source>
        <dbReference type="Proteomes" id="UP000716906"/>
    </source>
</evidence>
<dbReference type="EC" id="6.3.5.13" evidence="2"/>
<dbReference type="InterPro" id="IPR036565">
    <property type="entry name" value="Mur-like_cat_sf"/>
</dbReference>